<dbReference type="PANTHER" id="PTHR14136">
    <property type="entry name" value="BTB_POZ DOMAIN-CONTAINING PROTEIN KCTD9"/>
    <property type="match status" value="1"/>
</dbReference>
<proteinExistence type="predicted"/>
<sequence>MGQNSKEVRVTEHGEITNRYNTAITNLGSRSPYIRMGGVYALDRIMHDSSRDERAIIPVLSEYVHKEAPHPPEGPPSKESRITVDVQAALSVIGDRPTGSQTGDLVDLNGVDLRGLQSIFPLRDDAVVNLRDASLNSINLQNGVIWKFDLTNANLESAKLSKLLFQYSNLTEAGTSKSDLSGSTCDQSDLTNAILIGANLRSATLGSDDEGVDSCILRKANLSGADLTKANLDRTNLEEVNFTGANLTQAKFVNAKMHGVILSTMEPSRPSKIIGVDFTHADLRDADLRWMDLSSCDLRGADLRGAQLDGAKLKGANLEGARGVPAGHE</sequence>
<keyword evidence="2" id="KW-1185">Reference proteome</keyword>
<evidence type="ECO:0000313" key="1">
    <source>
        <dbReference type="EMBL" id="MFI0914348.1"/>
    </source>
</evidence>
<accession>A0ABW7TEU3</accession>
<gene>
    <name evidence="1" type="ORF">ACH4TF_28410</name>
</gene>
<dbReference type="InterPro" id="IPR001646">
    <property type="entry name" value="5peptide_repeat"/>
</dbReference>
<dbReference type="PANTHER" id="PTHR14136:SF17">
    <property type="entry name" value="BTB_POZ DOMAIN-CONTAINING PROTEIN KCTD9"/>
    <property type="match status" value="1"/>
</dbReference>
<organism evidence="1 2">
    <name type="scientific">Streptomyces abikoensis</name>
    <dbReference type="NCBI Taxonomy" id="97398"/>
    <lineage>
        <taxon>Bacteria</taxon>
        <taxon>Bacillati</taxon>
        <taxon>Actinomycetota</taxon>
        <taxon>Actinomycetes</taxon>
        <taxon>Kitasatosporales</taxon>
        <taxon>Streptomycetaceae</taxon>
        <taxon>Streptomyces</taxon>
    </lineage>
</organism>
<reference evidence="1 2" key="1">
    <citation type="submission" date="2024-10" db="EMBL/GenBank/DDBJ databases">
        <title>The Natural Products Discovery Center: Release of the First 8490 Sequenced Strains for Exploring Actinobacteria Biosynthetic Diversity.</title>
        <authorList>
            <person name="Kalkreuter E."/>
            <person name="Kautsar S.A."/>
            <person name="Yang D."/>
            <person name="Bader C.D."/>
            <person name="Teijaro C.N."/>
            <person name="Fluegel L."/>
            <person name="Davis C.M."/>
            <person name="Simpson J.R."/>
            <person name="Lauterbach L."/>
            <person name="Steele A.D."/>
            <person name="Gui C."/>
            <person name="Meng S."/>
            <person name="Li G."/>
            <person name="Viehrig K."/>
            <person name="Ye F."/>
            <person name="Su P."/>
            <person name="Kiefer A.F."/>
            <person name="Nichols A."/>
            <person name="Cepeda A.J."/>
            <person name="Yan W."/>
            <person name="Fan B."/>
            <person name="Jiang Y."/>
            <person name="Adhikari A."/>
            <person name="Zheng C.-J."/>
            <person name="Schuster L."/>
            <person name="Cowan T.M."/>
            <person name="Smanski M.J."/>
            <person name="Chevrette M.G."/>
            <person name="De Carvalho L.P.S."/>
            <person name="Shen B."/>
        </authorList>
    </citation>
    <scope>NUCLEOTIDE SEQUENCE [LARGE SCALE GENOMIC DNA]</scope>
    <source>
        <strain evidence="1 2">NPDC020979</strain>
    </source>
</reference>
<dbReference type="Pfam" id="PF00805">
    <property type="entry name" value="Pentapeptide"/>
    <property type="match status" value="3"/>
</dbReference>
<evidence type="ECO:0000313" key="2">
    <source>
        <dbReference type="Proteomes" id="UP001611162"/>
    </source>
</evidence>
<dbReference type="RefSeq" id="WP_397614338.1">
    <property type="nucleotide sequence ID" value="NZ_JBIRRB010000011.1"/>
</dbReference>
<dbReference type="Proteomes" id="UP001611162">
    <property type="component" value="Unassembled WGS sequence"/>
</dbReference>
<comment type="caution">
    <text evidence="1">The sequence shown here is derived from an EMBL/GenBank/DDBJ whole genome shotgun (WGS) entry which is preliminary data.</text>
</comment>
<dbReference type="Gene3D" id="2.160.20.80">
    <property type="entry name" value="E3 ubiquitin-protein ligase SopA"/>
    <property type="match status" value="2"/>
</dbReference>
<name>A0ABW7TEU3_9ACTN</name>
<dbReference type="SUPFAM" id="SSF141571">
    <property type="entry name" value="Pentapeptide repeat-like"/>
    <property type="match status" value="2"/>
</dbReference>
<dbReference type="EMBL" id="JBIRRB010000011">
    <property type="protein sequence ID" value="MFI0914348.1"/>
    <property type="molecule type" value="Genomic_DNA"/>
</dbReference>
<dbReference type="InterPro" id="IPR051082">
    <property type="entry name" value="Pentapeptide-BTB/POZ_domain"/>
</dbReference>
<protein>
    <submittedName>
        <fullName evidence="1">Pentapeptide repeat-containing protein</fullName>
    </submittedName>
</protein>